<dbReference type="Gene3D" id="1.25.40.20">
    <property type="entry name" value="Ankyrin repeat-containing domain"/>
    <property type="match status" value="1"/>
</dbReference>
<keyword evidence="3" id="KW-1185">Reference proteome</keyword>
<dbReference type="AlphaFoldDB" id="A0AA88H0F2"/>
<sequence length="900" mass="105508">MKIHELPPEIIISISSYVCHPFSLSQSVLTFRHVCKAWYALTDGEDISFWRELIQVQLQENELHSWLHDLLYRTRRENTFKCIHEEVDDYNMDEGDTRGFVGVVNGWIDLFASDDNYANNKLLRFLLFIALGGDTLQYFGRKRVAPSIQHYFLRMFQPMLEEMRSMQQHAETKDIIEKPLLNMNMIEFLQDHSLTDYSVCYHWIQMDDFKSIIPRQYFIMALEYFSAKKIVTLSSHTWDEYAKQESTYPSNQPVNAALWIMQHLNEVGIPVCHMLFYDGFHNRNFNRAESNLIPRVSNCFTLQFLALWANNLDVVKWCLEHRSLQLTNPIDSLLVSQQSSDHSQVNIEWNADTQNQYYEREEQKQLSHIVSAYSMSSIVDALGLTILHYAVRMKQLETVKCLLNDFKANPFIRSTNIFNISPLYLSHLMVKRHANDTVYQEIFALFEQTFGSQFVQAHLQTVNNECGDCTEQLINLDEVEQEDKEKLDFEKGPNTVPIHMKHSTVFREPYDTIRSNIFNEESDECEEEEFLSEEYLQEVVRNANDLPKSGDPYFDEQFAEEHAYLNLENALSLTESIETKEHLYSMTYHHKITLRNRTSLNEEYENKKRKLSEFHNETQNNLETGKNQFKKRKIQPFKSRRDMVNPKLLFKRVVNDITNDYKSDAYYTPGALSLLQQVSENTVVELSKLACEISNFFMLNTNDVITENEFKCGHILYFGGKPLSNIKLQLSDLQEHLIALKFICDNTTAMNELLKRMHGELEFLSFCDEDCDYYMEEDHAENEENISIEQCSDCRSDSDSECSDISDVGFEIWDDGSYLTFYHSTPLHEMLSNEKLTQQTLSDGTELFLESIDQYDSDDDEDSSYGYLIYTFDKFLMKTAMLSEFDTTFRCMISSDLFYV</sequence>
<comment type="caution">
    <text evidence="2">The sequence shown here is derived from an EMBL/GenBank/DDBJ whole genome shotgun (WGS) entry which is preliminary data.</text>
</comment>
<dbReference type="Pfam" id="PF12937">
    <property type="entry name" value="F-box-like"/>
    <property type="match status" value="1"/>
</dbReference>
<dbReference type="InterPro" id="IPR036770">
    <property type="entry name" value="Ankyrin_rpt-contain_sf"/>
</dbReference>
<dbReference type="Gene3D" id="1.20.1280.50">
    <property type="match status" value="1"/>
</dbReference>
<protein>
    <recommendedName>
        <fullName evidence="1">F-box domain-containing protein</fullName>
    </recommendedName>
</protein>
<dbReference type="EMBL" id="PYSW02000008">
    <property type="protein sequence ID" value="KAG2388999.1"/>
    <property type="molecule type" value="Genomic_DNA"/>
</dbReference>
<evidence type="ECO:0000313" key="2">
    <source>
        <dbReference type="EMBL" id="KAG2388999.1"/>
    </source>
</evidence>
<dbReference type="Pfam" id="PF00023">
    <property type="entry name" value="Ank"/>
    <property type="match status" value="1"/>
</dbReference>
<organism evidence="2 3">
    <name type="scientific">Naegleria lovaniensis</name>
    <name type="common">Amoeba</name>
    <dbReference type="NCBI Taxonomy" id="51637"/>
    <lineage>
        <taxon>Eukaryota</taxon>
        <taxon>Discoba</taxon>
        <taxon>Heterolobosea</taxon>
        <taxon>Tetramitia</taxon>
        <taxon>Eutetramitia</taxon>
        <taxon>Vahlkampfiidae</taxon>
        <taxon>Naegleria</taxon>
    </lineage>
</organism>
<evidence type="ECO:0000259" key="1">
    <source>
        <dbReference type="Pfam" id="PF12937"/>
    </source>
</evidence>
<accession>A0AA88H0F2</accession>
<dbReference type="Gene3D" id="1.10.20.10">
    <property type="entry name" value="Histone, subunit A"/>
    <property type="match status" value="1"/>
</dbReference>
<name>A0AA88H0F2_NAELO</name>
<dbReference type="CDD" id="cd09917">
    <property type="entry name" value="F-box_SF"/>
    <property type="match status" value="1"/>
</dbReference>
<dbReference type="GO" id="GO:0046982">
    <property type="term" value="F:protein heterodimerization activity"/>
    <property type="evidence" value="ECO:0007669"/>
    <property type="project" value="InterPro"/>
</dbReference>
<reference evidence="2 3" key="1">
    <citation type="journal article" date="2018" name="BMC Genomics">
        <title>The genome of Naegleria lovaniensis, the basis for a comparative approach to unravel pathogenicity factors of the human pathogenic amoeba N. fowleri.</title>
        <authorList>
            <person name="Liechti N."/>
            <person name="Schurch N."/>
            <person name="Bruggmann R."/>
            <person name="Wittwer M."/>
        </authorList>
    </citation>
    <scope>NUCLEOTIDE SEQUENCE [LARGE SCALE GENOMIC DNA]</scope>
    <source>
        <strain evidence="2 3">ATCC 30569</strain>
    </source>
</reference>
<dbReference type="SMART" id="SM00248">
    <property type="entry name" value="ANK"/>
    <property type="match status" value="2"/>
</dbReference>
<evidence type="ECO:0000313" key="3">
    <source>
        <dbReference type="Proteomes" id="UP000816034"/>
    </source>
</evidence>
<dbReference type="SUPFAM" id="SSF47113">
    <property type="entry name" value="Histone-fold"/>
    <property type="match status" value="1"/>
</dbReference>
<dbReference type="GO" id="GO:0003677">
    <property type="term" value="F:DNA binding"/>
    <property type="evidence" value="ECO:0007669"/>
    <property type="project" value="InterPro"/>
</dbReference>
<dbReference type="GeneID" id="68106852"/>
<dbReference type="InterPro" id="IPR009072">
    <property type="entry name" value="Histone-fold"/>
</dbReference>
<dbReference type="Proteomes" id="UP000816034">
    <property type="component" value="Unassembled WGS sequence"/>
</dbReference>
<dbReference type="InterPro" id="IPR036047">
    <property type="entry name" value="F-box-like_dom_sf"/>
</dbReference>
<dbReference type="InterPro" id="IPR001810">
    <property type="entry name" value="F-box_dom"/>
</dbReference>
<feature type="domain" description="F-box" evidence="1">
    <location>
        <begin position="4"/>
        <end position="53"/>
    </location>
</feature>
<proteinExistence type="predicted"/>
<dbReference type="SUPFAM" id="SSF48403">
    <property type="entry name" value="Ankyrin repeat"/>
    <property type="match status" value="1"/>
</dbReference>
<dbReference type="InterPro" id="IPR002110">
    <property type="entry name" value="Ankyrin_rpt"/>
</dbReference>
<gene>
    <name evidence="2" type="ORF">C9374_014399</name>
</gene>
<dbReference type="RefSeq" id="XP_044552991.1">
    <property type="nucleotide sequence ID" value="XM_044690383.1"/>
</dbReference>
<dbReference type="SUPFAM" id="SSF81383">
    <property type="entry name" value="F-box domain"/>
    <property type="match status" value="1"/>
</dbReference>